<dbReference type="Proteomes" id="UP000256709">
    <property type="component" value="Unassembled WGS sequence"/>
</dbReference>
<comment type="caution">
    <text evidence="2">The sequence shown here is derived from an EMBL/GenBank/DDBJ whole genome shotgun (WGS) entry which is preliminary data.</text>
</comment>
<dbReference type="SUPFAM" id="SSF51735">
    <property type="entry name" value="NAD(P)-binding Rossmann-fold domains"/>
    <property type="match status" value="1"/>
</dbReference>
<evidence type="ECO:0000313" key="2">
    <source>
        <dbReference type="EMBL" id="RFA07029.1"/>
    </source>
</evidence>
<sequence>MTSPTEPQTFLVFGATGQTGQHFTSLALQAGHRVRALARTPSKLTLEHPDLEVIRGSVSDTAGGVDLDDLVHGTDIVVSMLGDVEQQREQKINTEFVRRLVPAMRRNGVKRFLYQAGGLSKAPGRPLSPALWAIRKTLARGYDGQHRDNEAVMEYLTNEAPDIEWMVHRAGIGSNGASKGVLERSTRRPSIGTFRDCAAYNLRTVMDAAAIHTADFSKYRAA</sequence>
<organism evidence="2 3">
    <name type="scientific">Subtercola boreus</name>
    <dbReference type="NCBI Taxonomy" id="120213"/>
    <lineage>
        <taxon>Bacteria</taxon>
        <taxon>Bacillati</taxon>
        <taxon>Actinomycetota</taxon>
        <taxon>Actinomycetes</taxon>
        <taxon>Micrococcales</taxon>
        <taxon>Microbacteriaceae</taxon>
        <taxon>Subtercola</taxon>
    </lineage>
</organism>
<dbReference type="PANTHER" id="PTHR43355">
    <property type="entry name" value="FLAVIN REDUCTASE (NADPH)"/>
    <property type="match status" value="1"/>
</dbReference>
<dbReference type="PANTHER" id="PTHR43355:SF2">
    <property type="entry name" value="FLAVIN REDUCTASE (NADPH)"/>
    <property type="match status" value="1"/>
</dbReference>
<protein>
    <submittedName>
        <fullName evidence="2">NmrA family transcriptional regulator</fullName>
    </submittedName>
</protein>
<evidence type="ECO:0000259" key="1">
    <source>
        <dbReference type="Pfam" id="PF13460"/>
    </source>
</evidence>
<proteinExistence type="predicted"/>
<feature type="domain" description="NAD(P)-binding" evidence="1">
    <location>
        <begin position="14"/>
        <end position="179"/>
    </location>
</feature>
<name>A0A3E0VB96_9MICO</name>
<dbReference type="EMBL" id="NBXA01000032">
    <property type="protein sequence ID" value="RFA07029.1"/>
    <property type="molecule type" value="Genomic_DNA"/>
</dbReference>
<dbReference type="RefSeq" id="WP_116284458.1">
    <property type="nucleotide sequence ID" value="NZ_NBXA01000032.1"/>
</dbReference>
<evidence type="ECO:0000313" key="3">
    <source>
        <dbReference type="Proteomes" id="UP000256709"/>
    </source>
</evidence>
<dbReference type="GO" id="GO:0042602">
    <property type="term" value="F:riboflavin reductase (NADPH) activity"/>
    <property type="evidence" value="ECO:0007669"/>
    <property type="project" value="TreeGrafter"/>
</dbReference>
<dbReference type="OrthoDB" id="9771302at2"/>
<dbReference type="Gene3D" id="3.40.50.720">
    <property type="entry name" value="NAD(P)-binding Rossmann-like Domain"/>
    <property type="match status" value="1"/>
</dbReference>
<reference evidence="2 3" key="1">
    <citation type="submission" date="2017-04" db="EMBL/GenBank/DDBJ databases">
        <title>Comparative genome analysis of Subtercola boreus.</title>
        <authorList>
            <person name="Cho Y.-J."/>
            <person name="Cho A."/>
            <person name="Kim O.-S."/>
            <person name="Lee J.-I."/>
        </authorList>
    </citation>
    <scope>NUCLEOTIDE SEQUENCE [LARGE SCALE GENOMIC DNA]</scope>
    <source>
        <strain evidence="2 3">P27444</strain>
    </source>
</reference>
<dbReference type="GO" id="GO:0004074">
    <property type="term" value="F:biliverdin reductase [NAD(P)H] activity"/>
    <property type="evidence" value="ECO:0007669"/>
    <property type="project" value="TreeGrafter"/>
</dbReference>
<accession>A0A3E0VB96</accession>
<dbReference type="AlphaFoldDB" id="A0A3E0VB96"/>
<dbReference type="Pfam" id="PF13460">
    <property type="entry name" value="NAD_binding_10"/>
    <property type="match status" value="1"/>
</dbReference>
<dbReference type="InterPro" id="IPR051606">
    <property type="entry name" value="Polyketide_Oxido-like"/>
</dbReference>
<dbReference type="InterPro" id="IPR036291">
    <property type="entry name" value="NAD(P)-bd_dom_sf"/>
</dbReference>
<gene>
    <name evidence="2" type="ORF">B7R21_17055</name>
</gene>
<dbReference type="InterPro" id="IPR016040">
    <property type="entry name" value="NAD(P)-bd_dom"/>
</dbReference>